<evidence type="ECO:0008006" key="4">
    <source>
        <dbReference type="Google" id="ProtNLM"/>
    </source>
</evidence>
<dbReference type="AlphaFoldDB" id="A0A9X0CWM4"/>
<dbReference type="EMBL" id="MU826368">
    <property type="protein sequence ID" value="KAJ7378281.1"/>
    <property type="molecule type" value="Genomic_DNA"/>
</dbReference>
<dbReference type="Proteomes" id="UP001163046">
    <property type="component" value="Unassembled WGS sequence"/>
</dbReference>
<protein>
    <recommendedName>
        <fullName evidence="4">C2H2-type domain-containing protein</fullName>
    </recommendedName>
</protein>
<evidence type="ECO:0000256" key="1">
    <source>
        <dbReference type="SAM" id="MobiDB-lite"/>
    </source>
</evidence>
<evidence type="ECO:0000313" key="2">
    <source>
        <dbReference type="EMBL" id="KAJ7378281.1"/>
    </source>
</evidence>
<name>A0A9X0CWM4_9CNID</name>
<feature type="compositionally biased region" description="Low complexity" evidence="1">
    <location>
        <begin position="78"/>
        <end position="89"/>
    </location>
</feature>
<feature type="region of interest" description="Disordered" evidence="1">
    <location>
        <begin position="22"/>
        <end position="149"/>
    </location>
</feature>
<reference evidence="2" key="1">
    <citation type="submission" date="2023-01" db="EMBL/GenBank/DDBJ databases">
        <title>Genome assembly of the deep-sea coral Lophelia pertusa.</title>
        <authorList>
            <person name="Herrera S."/>
            <person name="Cordes E."/>
        </authorList>
    </citation>
    <scope>NUCLEOTIDE SEQUENCE</scope>
    <source>
        <strain evidence="2">USNM1676648</strain>
        <tissue evidence="2">Polyp</tissue>
    </source>
</reference>
<feature type="compositionally biased region" description="Polar residues" evidence="1">
    <location>
        <begin position="132"/>
        <end position="149"/>
    </location>
</feature>
<organism evidence="2 3">
    <name type="scientific">Desmophyllum pertusum</name>
    <dbReference type="NCBI Taxonomy" id="174260"/>
    <lineage>
        <taxon>Eukaryota</taxon>
        <taxon>Metazoa</taxon>
        <taxon>Cnidaria</taxon>
        <taxon>Anthozoa</taxon>
        <taxon>Hexacorallia</taxon>
        <taxon>Scleractinia</taxon>
        <taxon>Caryophylliina</taxon>
        <taxon>Caryophylliidae</taxon>
        <taxon>Desmophyllum</taxon>
    </lineage>
</organism>
<sequence length="233" mass="25412">MEGPQINSSTKAGSSELFKKKYAGNMSETSIVKSGGDNDDPEVEIISTANNIEKDVDTINVPARTESQIDPDIISIAESSSPEQSNENPDQSPVELTLKSTGVQSDNTDQPSTQQSDVAGVNDESDKETKQGDNNSSISTEESCVQVENTTSDVELCDKFTTTVQEVDVVMLPSLMQPDVSKQAVKRCGEVQKQETGIKKKTRKQTRKPHECKECGKMLSSIIKVFQSHEHSL</sequence>
<evidence type="ECO:0000313" key="3">
    <source>
        <dbReference type="Proteomes" id="UP001163046"/>
    </source>
</evidence>
<keyword evidence="3" id="KW-1185">Reference proteome</keyword>
<proteinExistence type="predicted"/>
<feature type="compositionally biased region" description="Polar residues" evidence="1">
    <location>
        <begin position="98"/>
        <end position="117"/>
    </location>
</feature>
<comment type="caution">
    <text evidence="2">The sequence shown here is derived from an EMBL/GenBank/DDBJ whole genome shotgun (WGS) entry which is preliminary data.</text>
</comment>
<accession>A0A9X0CWM4</accession>
<gene>
    <name evidence="2" type="ORF">OS493_024232</name>
</gene>